<dbReference type="PANTHER" id="PTHR24096">
    <property type="entry name" value="LONG-CHAIN-FATTY-ACID--COA LIGASE"/>
    <property type="match status" value="1"/>
</dbReference>
<dbReference type="EMBL" id="BMVP01000008">
    <property type="protein sequence ID" value="GHB68576.1"/>
    <property type="molecule type" value="Genomic_DNA"/>
</dbReference>
<gene>
    <name evidence="5" type="ORF">GCM10010347_43470</name>
</gene>
<accession>A0ABQ3F0E7</accession>
<dbReference type="InterPro" id="IPR000873">
    <property type="entry name" value="AMP-dep_synth/lig_dom"/>
</dbReference>
<evidence type="ECO:0000256" key="1">
    <source>
        <dbReference type="ARBA" id="ARBA00006432"/>
    </source>
</evidence>
<dbReference type="Gene3D" id="3.40.50.12780">
    <property type="entry name" value="N-terminal domain of ligase-like"/>
    <property type="match status" value="1"/>
</dbReference>
<dbReference type="Pfam" id="PF13193">
    <property type="entry name" value="AMP-binding_C"/>
    <property type="match status" value="1"/>
</dbReference>
<dbReference type="PROSITE" id="PS00455">
    <property type="entry name" value="AMP_BINDING"/>
    <property type="match status" value="1"/>
</dbReference>
<dbReference type="Proteomes" id="UP000642673">
    <property type="component" value="Unassembled WGS sequence"/>
</dbReference>
<name>A0ABQ3F0E7_9ACTN</name>
<proteinExistence type="inferred from homology"/>
<evidence type="ECO:0000313" key="5">
    <source>
        <dbReference type="EMBL" id="GHB68576.1"/>
    </source>
</evidence>
<dbReference type="InterPro" id="IPR045851">
    <property type="entry name" value="AMP-bd_C_sf"/>
</dbReference>
<feature type="domain" description="AMP-dependent synthetase/ligase" evidence="3">
    <location>
        <begin position="26"/>
        <end position="377"/>
    </location>
</feature>
<evidence type="ECO:0000313" key="6">
    <source>
        <dbReference type="Proteomes" id="UP000642673"/>
    </source>
</evidence>
<dbReference type="RefSeq" id="WP_190185870.1">
    <property type="nucleotide sequence ID" value="NZ_BMVP01000008.1"/>
</dbReference>
<protein>
    <submittedName>
        <fullName evidence="5">Fatty acid CoA ligase</fullName>
    </submittedName>
</protein>
<dbReference type="InterPro" id="IPR020845">
    <property type="entry name" value="AMP-binding_CS"/>
</dbReference>
<comment type="caution">
    <text evidence="5">The sequence shown here is derived from an EMBL/GenBank/DDBJ whole genome shotgun (WGS) entry which is preliminary data.</text>
</comment>
<evidence type="ECO:0000259" key="3">
    <source>
        <dbReference type="Pfam" id="PF00501"/>
    </source>
</evidence>
<dbReference type="InterPro" id="IPR042099">
    <property type="entry name" value="ANL_N_sf"/>
</dbReference>
<sequence length="528" mass="56108">MSGQYGPVKGAFVSYVEAILDVLSAEPRRTVITTADGSQIRAADLRDRVHRLAAELGDRGVGRGTTVALLTGSTAEGLVARYAVNLAGGTVVTLYEGTSATTMAGIMASVDCSLLLVDGRRQVTGAELAGTAAAYRTLSLGPSTYAEDVMALADLRPAHPLRGLAHPEDDWRIGHTGGTTGMPKGIRMSHASHRRGLDDRLAGAGDPPRFLACTSLAHLAGLLVDRTLYQHGSVVLQDGFDPGEVLAAVARERITHTWLLPPLLYQLLDHPDLAGTDLSSLSRVTYGGTAASPDRLREAAAVLGPVLYGWYGQAEAQLITEAGPGEQELTGRDGHLTVGRAMPGVEIAVRSPDGTVLAPGEPGEVQVRSHHVMHGYWKQPELTAEVLRDGWLHTGDVGYLDEDGHLYIVDRIKEMIVVVGGHVYPADLEELLLRHPAVARCTVFGSRDDHAREEVHAAVVPVAGHRPSLEELRDFVTVRKGALYAPYAVHLVPEIPLTAVGKPDRRLLRSRLAGPSAAAAPEAGGSSF</sequence>
<dbReference type="GO" id="GO:0016874">
    <property type="term" value="F:ligase activity"/>
    <property type="evidence" value="ECO:0007669"/>
    <property type="project" value="UniProtKB-KW"/>
</dbReference>
<organism evidence="5 6">
    <name type="scientific">Streptomyces cirratus</name>
    <dbReference type="NCBI Taxonomy" id="68187"/>
    <lineage>
        <taxon>Bacteria</taxon>
        <taxon>Bacillati</taxon>
        <taxon>Actinomycetota</taxon>
        <taxon>Actinomycetes</taxon>
        <taxon>Kitasatosporales</taxon>
        <taxon>Streptomycetaceae</taxon>
        <taxon>Streptomyces</taxon>
    </lineage>
</organism>
<keyword evidence="2 5" id="KW-0436">Ligase</keyword>
<dbReference type="InterPro" id="IPR025110">
    <property type="entry name" value="AMP-bd_C"/>
</dbReference>
<evidence type="ECO:0000256" key="2">
    <source>
        <dbReference type="ARBA" id="ARBA00022598"/>
    </source>
</evidence>
<dbReference type="Pfam" id="PF00501">
    <property type="entry name" value="AMP-binding"/>
    <property type="match status" value="1"/>
</dbReference>
<comment type="similarity">
    <text evidence="1">Belongs to the ATP-dependent AMP-binding enzyme family.</text>
</comment>
<evidence type="ECO:0000259" key="4">
    <source>
        <dbReference type="Pfam" id="PF13193"/>
    </source>
</evidence>
<feature type="domain" description="AMP-binding enzyme C-terminal" evidence="4">
    <location>
        <begin position="428"/>
        <end position="502"/>
    </location>
</feature>
<keyword evidence="6" id="KW-1185">Reference proteome</keyword>
<reference evidence="6" key="1">
    <citation type="journal article" date="2019" name="Int. J. Syst. Evol. Microbiol.">
        <title>The Global Catalogue of Microorganisms (GCM) 10K type strain sequencing project: providing services to taxonomists for standard genome sequencing and annotation.</title>
        <authorList>
            <consortium name="The Broad Institute Genomics Platform"/>
            <consortium name="The Broad Institute Genome Sequencing Center for Infectious Disease"/>
            <person name="Wu L."/>
            <person name="Ma J."/>
        </authorList>
    </citation>
    <scope>NUCLEOTIDE SEQUENCE [LARGE SCALE GENOMIC DNA]</scope>
    <source>
        <strain evidence="6">JCM 4738</strain>
    </source>
</reference>
<dbReference type="SUPFAM" id="SSF56801">
    <property type="entry name" value="Acetyl-CoA synthetase-like"/>
    <property type="match status" value="1"/>
</dbReference>
<dbReference type="CDD" id="cd04433">
    <property type="entry name" value="AFD_class_I"/>
    <property type="match status" value="1"/>
</dbReference>
<dbReference type="PANTHER" id="PTHR24096:SF149">
    <property type="entry name" value="AMP-BINDING DOMAIN-CONTAINING PROTEIN-RELATED"/>
    <property type="match status" value="1"/>
</dbReference>
<dbReference type="Gene3D" id="3.30.300.30">
    <property type="match status" value="1"/>
</dbReference>